<dbReference type="GO" id="GO:0009579">
    <property type="term" value="C:thylakoid"/>
    <property type="evidence" value="ECO:0000318"/>
    <property type="project" value="GO_Central"/>
</dbReference>
<proteinExistence type="predicted"/>
<evidence type="ECO:0000259" key="2">
    <source>
        <dbReference type="Pfam" id="PF20167"/>
    </source>
</evidence>
<dbReference type="HOGENOM" id="CLU_1226621_0_0_1"/>
<organism evidence="3 4">
    <name type="scientific">Solanum tuberosum</name>
    <name type="common">Potato</name>
    <dbReference type="NCBI Taxonomy" id="4113"/>
    <lineage>
        <taxon>Eukaryota</taxon>
        <taxon>Viridiplantae</taxon>
        <taxon>Streptophyta</taxon>
        <taxon>Embryophyta</taxon>
        <taxon>Tracheophyta</taxon>
        <taxon>Spermatophyta</taxon>
        <taxon>Magnoliopsida</taxon>
        <taxon>eudicotyledons</taxon>
        <taxon>Gunneridae</taxon>
        <taxon>Pentapetalae</taxon>
        <taxon>asterids</taxon>
        <taxon>lamiids</taxon>
        <taxon>Solanales</taxon>
        <taxon>Solanaceae</taxon>
        <taxon>Solanoideae</taxon>
        <taxon>Solaneae</taxon>
        <taxon>Solanum</taxon>
    </lineage>
</organism>
<evidence type="ECO:0000313" key="4">
    <source>
        <dbReference type="Proteomes" id="UP000011115"/>
    </source>
</evidence>
<sequence length="226" mass="25100">MGNDILMGDRRLRDGHQSTPTRVSSAVTLPTTESVPASTPPPVSPALPVAPSQPRLLNKLKGDGLQNILEEKLLFVEGLEGKHAKGLPIVPSLDDLKGWLAPVISDITPRWMYAGFPIEKRDMNIVSRYWFVFISSTIMPSQNESILRYPKVACLGSIMARRRIYLGLLVSQEMDVRAKQTHTSLPFPVLITKLCRRAGVPRDPTSDIEVTPSSSTDIRRIKAEFM</sequence>
<protein>
    <recommendedName>
        <fullName evidence="2">Putative plant transposon protein domain-containing protein</fullName>
    </recommendedName>
</protein>
<dbReference type="InterPro" id="IPR046796">
    <property type="entry name" value="Transposase_32_dom"/>
</dbReference>
<feature type="compositionally biased region" description="Basic and acidic residues" evidence="1">
    <location>
        <begin position="7"/>
        <end position="16"/>
    </location>
</feature>
<dbReference type="PaxDb" id="4113-PGSC0003DMT400093948"/>
<name>M1DT20_SOLTU</name>
<dbReference type="InParanoid" id="M1DT20"/>
<dbReference type="Pfam" id="PF20167">
    <property type="entry name" value="Transposase_32"/>
    <property type="match status" value="1"/>
</dbReference>
<reference evidence="3" key="2">
    <citation type="submission" date="2015-06" db="UniProtKB">
        <authorList>
            <consortium name="EnsemblPlants"/>
        </authorList>
    </citation>
    <scope>IDENTIFICATION</scope>
    <source>
        <strain evidence="3">DM1-3 516 R44</strain>
    </source>
</reference>
<dbReference type="PANTHER" id="PTHR33180:SF31">
    <property type="entry name" value="POLYPROTEIN PROTEIN"/>
    <property type="match status" value="1"/>
</dbReference>
<dbReference type="Proteomes" id="UP000011115">
    <property type="component" value="Unassembled WGS sequence"/>
</dbReference>
<reference evidence="4" key="1">
    <citation type="journal article" date="2011" name="Nature">
        <title>Genome sequence and analysis of the tuber crop potato.</title>
        <authorList>
            <consortium name="The Potato Genome Sequencing Consortium"/>
        </authorList>
    </citation>
    <scope>NUCLEOTIDE SEQUENCE [LARGE SCALE GENOMIC DNA]</scope>
    <source>
        <strain evidence="4">cv. DM1-3 516 R44</strain>
    </source>
</reference>
<dbReference type="GO" id="GO:0009523">
    <property type="term" value="C:photosystem II"/>
    <property type="evidence" value="ECO:0000318"/>
    <property type="project" value="GO_Central"/>
</dbReference>
<evidence type="ECO:0000313" key="3">
    <source>
        <dbReference type="EnsemblPlants" id="PGSC0003DMT400093948"/>
    </source>
</evidence>
<feature type="domain" description="Putative plant transposon protein" evidence="2">
    <location>
        <begin position="91"/>
        <end position="201"/>
    </location>
</feature>
<feature type="compositionally biased region" description="Polar residues" evidence="1">
    <location>
        <begin position="17"/>
        <end position="29"/>
    </location>
</feature>
<accession>M1DT20</accession>
<keyword evidence="4" id="KW-1185">Reference proteome</keyword>
<dbReference type="Gramene" id="PGSC0003DMT400093948">
    <property type="protein sequence ID" value="PGSC0003DMT400093948"/>
    <property type="gene ID" value="PGSC0003DMG400043519"/>
</dbReference>
<dbReference type="EnsemblPlants" id="PGSC0003DMT400093948">
    <property type="protein sequence ID" value="PGSC0003DMT400093948"/>
    <property type="gene ID" value="PGSC0003DMG400043519"/>
</dbReference>
<feature type="region of interest" description="Disordered" evidence="1">
    <location>
        <begin position="1"/>
        <end position="49"/>
    </location>
</feature>
<dbReference type="PANTHER" id="PTHR33180">
    <property type="entry name" value="PHOTOSYSTEM II CP43 REACTION CENTER PROTEIN"/>
    <property type="match status" value="1"/>
</dbReference>
<evidence type="ECO:0000256" key="1">
    <source>
        <dbReference type="SAM" id="MobiDB-lite"/>
    </source>
</evidence>
<dbReference type="AlphaFoldDB" id="M1DT20"/>